<evidence type="ECO:0000313" key="1">
    <source>
        <dbReference type="EMBL" id="NYZ61361.1"/>
    </source>
</evidence>
<dbReference type="InterPro" id="IPR016084">
    <property type="entry name" value="Haem_Oase-like_multi-hlx"/>
</dbReference>
<dbReference type="CDD" id="cd19166">
    <property type="entry name" value="HemeO-bac"/>
    <property type="match status" value="1"/>
</dbReference>
<keyword evidence="2" id="KW-1185">Reference proteome</keyword>
<evidence type="ECO:0000313" key="2">
    <source>
        <dbReference type="Proteomes" id="UP000589896"/>
    </source>
</evidence>
<name>A0A7Z0QMH2_9GAMM</name>
<dbReference type="AlphaFoldDB" id="A0A7Z0QMH2"/>
<dbReference type="Gene3D" id="1.20.910.10">
    <property type="entry name" value="Heme oxygenase-like"/>
    <property type="match status" value="1"/>
</dbReference>
<accession>A0A7Z0QMH2</accession>
<dbReference type="Proteomes" id="UP000589896">
    <property type="component" value="Unassembled WGS sequence"/>
</dbReference>
<gene>
    <name evidence="1" type="ORF">H0E82_01090</name>
</gene>
<dbReference type="EMBL" id="JACCJZ010000004">
    <property type="protein sequence ID" value="NYZ61361.1"/>
    <property type="molecule type" value="Genomic_DNA"/>
</dbReference>
<proteinExistence type="predicted"/>
<dbReference type="SUPFAM" id="SSF48613">
    <property type="entry name" value="Heme oxygenase-like"/>
    <property type="match status" value="1"/>
</dbReference>
<dbReference type="RefSeq" id="WP_180543129.1">
    <property type="nucleotide sequence ID" value="NZ_JACCJZ010000004.1"/>
</dbReference>
<organism evidence="1 2">
    <name type="scientific">Luteimonas deserti</name>
    <dbReference type="NCBI Taxonomy" id="2752306"/>
    <lineage>
        <taxon>Bacteria</taxon>
        <taxon>Pseudomonadati</taxon>
        <taxon>Pseudomonadota</taxon>
        <taxon>Gammaproteobacteria</taxon>
        <taxon>Lysobacterales</taxon>
        <taxon>Lysobacteraceae</taxon>
        <taxon>Luteimonas</taxon>
    </lineage>
</organism>
<comment type="caution">
    <text evidence="1">The sequence shown here is derived from an EMBL/GenBank/DDBJ whole genome shotgun (WGS) entry which is preliminary data.</text>
</comment>
<protein>
    <submittedName>
        <fullName evidence="1">Biliverdin-producing heme oxygenase</fullName>
    </submittedName>
</protein>
<sequence>MESSLSSADSVRDRLRAATHAQHAEVDASFPQGLRDLADYARYLRGMHRFAVDFETAVGAPARQSLWLARDLATNDLAPLPVLVAQTRVGADEGLGWSYVMAGSSLGARHLAKGVRGLGQTPERGACFLARHSGGADWRDMQAQLAALDVDDAPRVDRMVRGARDAFHHVAACLAGGVTFQSLAKESAA</sequence>
<reference evidence="1 2" key="1">
    <citation type="submission" date="2020-07" db="EMBL/GenBank/DDBJ databases">
        <title>isolation of Luteimonas sp. SJ-16.</title>
        <authorList>
            <person name="Huang X.-X."/>
            <person name="Xu L."/>
            <person name="Sun J.-Q."/>
        </authorList>
    </citation>
    <scope>NUCLEOTIDE SEQUENCE [LARGE SCALE GENOMIC DNA]</scope>
    <source>
        <strain evidence="1 2">SJ-16</strain>
    </source>
</reference>